<evidence type="ECO:0000313" key="2">
    <source>
        <dbReference type="Proteomes" id="UP000276133"/>
    </source>
</evidence>
<dbReference type="Proteomes" id="UP000276133">
    <property type="component" value="Unassembled WGS sequence"/>
</dbReference>
<proteinExistence type="predicted"/>
<reference evidence="1 2" key="1">
    <citation type="journal article" date="2018" name="Sci. Rep.">
        <title>Genomic signatures of local adaptation to the degree of environmental predictability in rotifers.</title>
        <authorList>
            <person name="Franch-Gras L."/>
            <person name="Hahn C."/>
            <person name="Garcia-Roger E.M."/>
            <person name="Carmona M.J."/>
            <person name="Serra M."/>
            <person name="Gomez A."/>
        </authorList>
    </citation>
    <scope>NUCLEOTIDE SEQUENCE [LARGE SCALE GENOMIC DNA]</scope>
    <source>
        <strain evidence="1">HYR1</strain>
    </source>
</reference>
<dbReference type="EMBL" id="REGN01008143">
    <property type="protein sequence ID" value="RNA04339.1"/>
    <property type="molecule type" value="Genomic_DNA"/>
</dbReference>
<accession>A0A3M7PZQ6</accession>
<protein>
    <submittedName>
        <fullName evidence="1">Uncharacterized protein</fullName>
    </submittedName>
</protein>
<organism evidence="1 2">
    <name type="scientific">Brachionus plicatilis</name>
    <name type="common">Marine rotifer</name>
    <name type="synonym">Brachionus muelleri</name>
    <dbReference type="NCBI Taxonomy" id="10195"/>
    <lineage>
        <taxon>Eukaryota</taxon>
        <taxon>Metazoa</taxon>
        <taxon>Spiralia</taxon>
        <taxon>Gnathifera</taxon>
        <taxon>Rotifera</taxon>
        <taxon>Eurotatoria</taxon>
        <taxon>Monogononta</taxon>
        <taxon>Pseudotrocha</taxon>
        <taxon>Ploima</taxon>
        <taxon>Brachionidae</taxon>
        <taxon>Brachionus</taxon>
    </lineage>
</organism>
<gene>
    <name evidence="1" type="ORF">BpHYR1_020706</name>
</gene>
<name>A0A3M7PZQ6_BRAPC</name>
<evidence type="ECO:0000313" key="1">
    <source>
        <dbReference type="EMBL" id="RNA04339.1"/>
    </source>
</evidence>
<comment type="caution">
    <text evidence="1">The sequence shown here is derived from an EMBL/GenBank/DDBJ whole genome shotgun (WGS) entry which is preliminary data.</text>
</comment>
<dbReference type="AlphaFoldDB" id="A0A3M7PZQ6"/>
<keyword evidence="2" id="KW-1185">Reference proteome</keyword>
<sequence length="82" mass="9739">MKTYLGKYQGSPEFHLPHFNSHLELELFYLIFIKQNFIIPFLFDSSAERRECDLQTTGPWAICFPFLFELSIFTLSLTKDQK</sequence>